<evidence type="ECO:0000256" key="9">
    <source>
        <dbReference type="SAM" id="MobiDB-lite"/>
    </source>
</evidence>
<evidence type="ECO:0000256" key="4">
    <source>
        <dbReference type="ARBA" id="ARBA00022574"/>
    </source>
</evidence>
<feature type="region of interest" description="Disordered" evidence="9">
    <location>
        <begin position="953"/>
        <end position="975"/>
    </location>
</feature>
<dbReference type="Pfam" id="PF08953">
    <property type="entry name" value="DUF1899"/>
    <property type="match status" value="2"/>
</dbReference>
<dbReference type="InterPro" id="IPR036322">
    <property type="entry name" value="WD40_repeat_dom_sf"/>
</dbReference>
<evidence type="ECO:0000256" key="1">
    <source>
        <dbReference type="ARBA" id="ARBA00004496"/>
    </source>
</evidence>
<dbReference type="PANTHER" id="PTHR10856:SF20">
    <property type="entry name" value="CORONIN-7"/>
    <property type="match status" value="1"/>
</dbReference>
<dbReference type="STRING" id="431595.K3X8C0"/>
<dbReference type="Gene3D" id="2.130.10.10">
    <property type="entry name" value="YVTN repeat-like/Quinoprotein amine dehydrogenase"/>
    <property type="match status" value="2"/>
</dbReference>
<dbReference type="PROSITE" id="PS50294">
    <property type="entry name" value="WD_REPEATS_REGION"/>
    <property type="match status" value="3"/>
</dbReference>
<dbReference type="AlphaFoldDB" id="K3X8C0"/>
<accession>K3X8C0</accession>
<feature type="region of interest" description="Disordered" evidence="9">
    <location>
        <begin position="1010"/>
        <end position="1039"/>
    </location>
</feature>
<dbReference type="FunFam" id="2.130.10.10:FF:000774">
    <property type="entry name" value="Coronin"/>
    <property type="match status" value="1"/>
</dbReference>
<evidence type="ECO:0000259" key="10">
    <source>
        <dbReference type="SMART" id="SM01166"/>
    </source>
</evidence>
<evidence type="ECO:0000256" key="2">
    <source>
        <dbReference type="ARBA" id="ARBA00009482"/>
    </source>
</evidence>
<keyword evidence="4 7" id="KW-0853">WD repeat</keyword>
<name>K3X8C0_GLOUD</name>
<feature type="repeat" description="WD" evidence="7">
    <location>
        <begin position="683"/>
        <end position="725"/>
    </location>
</feature>
<comment type="subcellular location">
    <subcellularLocation>
        <location evidence="1">Cytoplasm</location>
    </subcellularLocation>
</comment>
<evidence type="ECO:0000256" key="5">
    <source>
        <dbReference type="ARBA" id="ARBA00022737"/>
    </source>
</evidence>
<dbReference type="OMA" id="TIMYMEV"/>
<proteinExistence type="inferred from homology"/>
<dbReference type="GO" id="GO:0005737">
    <property type="term" value="C:cytoplasm"/>
    <property type="evidence" value="ECO:0007669"/>
    <property type="project" value="UniProtKB-SubCell"/>
</dbReference>
<dbReference type="InParanoid" id="K3X8C0"/>
<dbReference type="HOGENOM" id="CLU_006604_0_0_1"/>
<reference evidence="11" key="3">
    <citation type="submission" date="2015-02" db="UniProtKB">
        <authorList>
            <consortium name="EnsemblProtists"/>
        </authorList>
    </citation>
    <scope>IDENTIFICATION</scope>
    <source>
        <strain evidence="11">DAOM BR144</strain>
    </source>
</reference>
<protein>
    <recommendedName>
        <fullName evidence="8">Coronin</fullName>
    </recommendedName>
</protein>
<dbReference type="VEuPathDB" id="FungiDB:PYU1_G013440"/>
<reference evidence="12" key="2">
    <citation type="submission" date="2010-04" db="EMBL/GenBank/DDBJ databases">
        <authorList>
            <person name="Buell R."/>
            <person name="Hamilton J."/>
            <person name="Hostetler J."/>
        </authorList>
    </citation>
    <scope>NUCLEOTIDE SEQUENCE [LARGE SCALE GENOMIC DNA]</scope>
    <source>
        <strain evidence="12">DAOM:BR144</strain>
    </source>
</reference>
<dbReference type="EnsemblProtists" id="PYU1_T013469">
    <property type="protein sequence ID" value="PYU1_T013469"/>
    <property type="gene ID" value="PYU1_G013440"/>
</dbReference>
<dbReference type="InterPro" id="IPR019775">
    <property type="entry name" value="WD40_repeat_CS"/>
</dbReference>
<keyword evidence="3" id="KW-0963">Cytoplasm</keyword>
<dbReference type="PROSITE" id="PS50082">
    <property type="entry name" value="WD_REPEATS_2"/>
    <property type="match status" value="3"/>
</dbReference>
<feature type="region of interest" description="Disordered" evidence="9">
    <location>
        <begin position="470"/>
        <end position="519"/>
    </location>
</feature>
<feature type="compositionally biased region" description="Low complexity" evidence="9">
    <location>
        <begin position="470"/>
        <end position="511"/>
    </location>
</feature>
<dbReference type="PROSITE" id="PS00678">
    <property type="entry name" value="WD_REPEATS_1"/>
    <property type="match status" value="1"/>
</dbReference>
<dbReference type="Pfam" id="PF16300">
    <property type="entry name" value="WD40_4"/>
    <property type="match status" value="2"/>
</dbReference>
<keyword evidence="5 8" id="KW-0677">Repeat</keyword>
<dbReference type="SMART" id="SM01166">
    <property type="entry name" value="DUF1899"/>
    <property type="match status" value="2"/>
</dbReference>
<keyword evidence="6" id="KW-0009">Actin-binding</keyword>
<dbReference type="InterPro" id="IPR001680">
    <property type="entry name" value="WD40_rpt"/>
</dbReference>
<evidence type="ECO:0000256" key="8">
    <source>
        <dbReference type="RuleBase" id="RU280818"/>
    </source>
</evidence>
<dbReference type="Proteomes" id="UP000019132">
    <property type="component" value="Unassembled WGS sequence"/>
</dbReference>
<dbReference type="InterPro" id="IPR015048">
    <property type="entry name" value="DUF1899"/>
</dbReference>
<reference evidence="12" key="1">
    <citation type="journal article" date="2010" name="Genome Biol.">
        <title>Genome sequence of the necrotrophic plant pathogen Pythium ultimum reveals original pathogenicity mechanisms and effector repertoire.</title>
        <authorList>
            <person name="Levesque C.A."/>
            <person name="Brouwer H."/>
            <person name="Cano L."/>
            <person name="Hamilton J.P."/>
            <person name="Holt C."/>
            <person name="Huitema E."/>
            <person name="Raffaele S."/>
            <person name="Robideau G.P."/>
            <person name="Thines M."/>
            <person name="Win J."/>
            <person name="Zerillo M.M."/>
            <person name="Beakes G.W."/>
            <person name="Boore J.L."/>
            <person name="Busam D."/>
            <person name="Dumas B."/>
            <person name="Ferriera S."/>
            <person name="Fuerstenberg S.I."/>
            <person name="Gachon C.M."/>
            <person name="Gaulin E."/>
            <person name="Govers F."/>
            <person name="Grenville-Briggs L."/>
            <person name="Horner N."/>
            <person name="Hostetler J."/>
            <person name="Jiang R.H."/>
            <person name="Johnson J."/>
            <person name="Krajaejun T."/>
            <person name="Lin H."/>
            <person name="Meijer H.J."/>
            <person name="Moore B."/>
            <person name="Morris P."/>
            <person name="Phuntmart V."/>
            <person name="Puiu D."/>
            <person name="Shetty J."/>
            <person name="Stajich J.E."/>
            <person name="Tripathy S."/>
            <person name="Wawra S."/>
            <person name="van West P."/>
            <person name="Whitty B.R."/>
            <person name="Coutinho P.M."/>
            <person name="Henrissat B."/>
            <person name="Martin F."/>
            <person name="Thomas P.D."/>
            <person name="Tyler B.M."/>
            <person name="De Vries R.P."/>
            <person name="Kamoun S."/>
            <person name="Yandell M."/>
            <person name="Tisserat N."/>
            <person name="Buell C.R."/>
        </authorList>
    </citation>
    <scope>NUCLEOTIDE SEQUENCE</scope>
    <source>
        <strain evidence="12">DAOM:BR144</strain>
    </source>
</reference>
<dbReference type="InterPro" id="IPR015505">
    <property type="entry name" value="Coronin"/>
</dbReference>
<evidence type="ECO:0000256" key="7">
    <source>
        <dbReference type="PROSITE-ProRule" id="PRU00221"/>
    </source>
</evidence>
<keyword evidence="12" id="KW-1185">Reference proteome</keyword>
<comment type="similarity">
    <text evidence="2 8">Belongs to the WD repeat coronin family.</text>
</comment>
<dbReference type="Pfam" id="PF00400">
    <property type="entry name" value="WD40"/>
    <property type="match status" value="5"/>
</dbReference>
<dbReference type="SMART" id="SM00320">
    <property type="entry name" value="WD40"/>
    <property type="match status" value="6"/>
</dbReference>
<dbReference type="eggNOG" id="KOG0303">
    <property type="taxonomic scope" value="Eukaryota"/>
</dbReference>
<dbReference type="EMBL" id="GL376593">
    <property type="status" value="NOT_ANNOTATED_CDS"/>
    <property type="molecule type" value="Genomic_DNA"/>
</dbReference>
<feature type="domain" description="DUF1899" evidence="10">
    <location>
        <begin position="557"/>
        <end position="622"/>
    </location>
</feature>
<sequence length="1039" mass="111871">MAPRFAFHASKFRNVECKQLPREQSYDGLQVTSALVEGNIVAAAVDKFAFAHQMDGGGTIQVKALTETGKSASMEPPLVRAHQNRVNSIEFSPFDSNLLASGSADATVKIWQLPANEPLTADLTVPAATFADAHSSVGSVKFHPSAQDIIAFYAHKELWIGDIETQTACFQVSFPEDTAALKDNICSLAWSYDSSLLLTTALDKRVRLVDPRVATTSASSSLLHTEAHTGRRPSSVTWCGRLEHFVTVGSDNMQERELKLWDPRNLSKHVARQRLDSSIGAMFPLFDDDVNLLYLLGKGDRSVRSFEIDGANARGGGLAICALDHSVLSNMTFAATMLPKQACDTSKCEVARILNLSTSGGGVCDVLSFQVPRKDAINAFQSDLYPDTKAFTPALTSSDWKNGNNAPPTLECVSPTATKTSVDTGVSAVFGAPSPWKPAASVSSGSGATTTWGSAWSSATPAAAAPAASAPVSTPSATATATAPSGWGASAPASWNAAPAAPSSTPSVPAWKATASVPKSQPVQWQTAVSVPVEQANDAAESGESGNMLSEKARRLGSKYGHKFKYIKGKQATRNELFNFGDRSVASSTIASPILKANANFWAVPITGAGGPVMVNRLTAAGRASTETPILNGHKYAVTDMDFSPFDDDRNLLATGGGDSVIQIWSLQENDVKSSAVAPVQTLTGHTKALRTVQFHPTASNVLCSSAQDLSIRLWDVEYGKEQVALTGKFDDMVWNMAFNDDGSLLATSSRDKIVRIFDPRRHDHALVAMGCGHDSGKPQFVTWIDSSASSKILTIGVNARNEKQILFWDPRNLVDPISRPVTIESTATSVVHYPFYDESSRLLFLVGMGDRHVQSYEIDPTSATAQANLPFAYTGQDPISGAALLPKRLCDVRNVEIDRILLLTPRVVDHVSFSLPRADTLKQFFQDDVYGLVQITKPSLIASEWFDGKNVSPARESLQPPGMVPLSEKPKDTVQARPKTLDFQAQLRQEDEEKRLKAEQFERLNTLAAQPSLHSINHGATKASMTAKEADSDDDWDD</sequence>
<feature type="repeat" description="WD" evidence="7">
    <location>
        <begin position="79"/>
        <end position="121"/>
    </location>
</feature>
<feature type="domain" description="DUF1899" evidence="10">
    <location>
        <begin position="4"/>
        <end position="69"/>
    </location>
</feature>
<organism evidence="11 12">
    <name type="scientific">Globisporangium ultimum (strain ATCC 200006 / CBS 805.95 / DAOM BR144)</name>
    <name type="common">Pythium ultimum</name>
    <dbReference type="NCBI Taxonomy" id="431595"/>
    <lineage>
        <taxon>Eukaryota</taxon>
        <taxon>Sar</taxon>
        <taxon>Stramenopiles</taxon>
        <taxon>Oomycota</taxon>
        <taxon>Peronosporomycetes</taxon>
        <taxon>Pythiales</taxon>
        <taxon>Pythiaceae</taxon>
        <taxon>Globisporangium</taxon>
    </lineage>
</organism>
<dbReference type="SMART" id="SM01167">
    <property type="entry name" value="DUF1900"/>
    <property type="match status" value="2"/>
</dbReference>
<evidence type="ECO:0000256" key="3">
    <source>
        <dbReference type="ARBA" id="ARBA00022490"/>
    </source>
</evidence>
<feature type="repeat" description="WD" evidence="7">
    <location>
        <begin position="631"/>
        <end position="675"/>
    </location>
</feature>
<evidence type="ECO:0000256" key="6">
    <source>
        <dbReference type="ARBA" id="ARBA00023203"/>
    </source>
</evidence>
<dbReference type="InterPro" id="IPR015943">
    <property type="entry name" value="WD40/YVTN_repeat-like_dom_sf"/>
</dbReference>
<evidence type="ECO:0000313" key="12">
    <source>
        <dbReference type="Proteomes" id="UP000019132"/>
    </source>
</evidence>
<dbReference type="SUPFAM" id="SSF50978">
    <property type="entry name" value="WD40 repeat-like"/>
    <property type="match status" value="2"/>
</dbReference>
<dbReference type="PANTHER" id="PTHR10856">
    <property type="entry name" value="CORONIN"/>
    <property type="match status" value="1"/>
</dbReference>
<dbReference type="GO" id="GO:0003779">
    <property type="term" value="F:actin binding"/>
    <property type="evidence" value="ECO:0007669"/>
    <property type="project" value="UniProtKB-KW"/>
</dbReference>
<evidence type="ECO:0000313" key="11">
    <source>
        <dbReference type="EnsemblProtists" id="PYU1_T013469"/>
    </source>
</evidence>